<dbReference type="Proteomes" id="UP000224182">
    <property type="component" value="Unassembled WGS sequence"/>
</dbReference>
<dbReference type="SMART" id="SM00493">
    <property type="entry name" value="TOPRIM"/>
    <property type="match status" value="1"/>
</dbReference>
<accession>A0A2C6BRA9</accession>
<evidence type="ECO:0000256" key="3">
    <source>
        <dbReference type="ARBA" id="ARBA00022679"/>
    </source>
</evidence>
<dbReference type="PANTHER" id="PTHR30313">
    <property type="entry name" value="DNA PRIMASE"/>
    <property type="match status" value="1"/>
</dbReference>
<dbReference type="GO" id="GO:0000428">
    <property type="term" value="C:DNA-directed RNA polymerase complex"/>
    <property type="evidence" value="ECO:0007669"/>
    <property type="project" value="UniProtKB-KW"/>
</dbReference>
<feature type="domain" description="Toprim" evidence="7">
    <location>
        <begin position="249"/>
        <end position="332"/>
    </location>
</feature>
<dbReference type="GO" id="GO:0008270">
    <property type="term" value="F:zinc ion binding"/>
    <property type="evidence" value="ECO:0007669"/>
    <property type="project" value="InterPro"/>
</dbReference>
<dbReference type="RefSeq" id="WP_098974437.1">
    <property type="nucleotide sequence ID" value="NZ_CP077115.1"/>
</dbReference>
<dbReference type="EMBL" id="NIRN01000001">
    <property type="protein sequence ID" value="PHI06654.1"/>
    <property type="molecule type" value="Genomic_DNA"/>
</dbReference>
<keyword evidence="3" id="KW-0808">Transferase</keyword>
<dbReference type="Gene3D" id="3.40.1360.10">
    <property type="match status" value="1"/>
</dbReference>
<dbReference type="InterPro" id="IPR037068">
    <property type="entry name" value="DNA_primase_core_N_sf"/>
</dbReference>
<dbReference type="SUPFAM" id="SSF57783">
    <property type="entry name" value="Zinc beta-ribbon"/>
    <property type="match status" value="1"/>
</dbReference>
<keyword evidence="1" id="KW-0240">DNA-directed RNA polymerase</keyword>
<dbReference type="Gene3D" id="3.40.50.300">
    <property type="entry name" value="P-loop containing nucleotide triphosphate hydrolases"/>
    <property type="match status" value="1"/>
</dbReference>
<dbReference type="InterPro" id="IPR027417">
    <property type="entry name" value="P-loop_NTPase"/>
</dbReference>
<evidence type="ECO:0000256" key="4">
    <source>
        <dbReference type="ARBA" id="ARBA00022695"/>
    </source>
</evidence>
<dbReference type="Gene3D" id="3.90.980.10">
    <property type="entry name" value="DNA primase, catalytic core, N-terminal domain"/>
    <property type="match status" value="1"/>
</dbReference>
<comment type="caution">
    <text evidence="8">The sequence shown here is derived from an EMBL/GenBank/DDBJ whole genome shotgun (WGS) entry which is preliminary data.</text>
</comment>
<dbReference type="InterPro" id="IPR034151">
    <property type="entry name" value="TOPRIM_DnaG_bac"/>
</dbReference>
<evidence type="ECO:0000256" key="5">
    <source>
        <dbReference type="ARBA" id="ARBA00022705"/>
    </source>
</evidence>
<evidence type="ECO:0000313" key="8">
    <source>
        <dbReference type="EMBL" id="PHI06654.1"/>
    </source>
</evidence>
<dbReference type="GO" id="GO:0005737">
    <property type="term" value="C:cytoplasm"/>
    <property type="evidence" value="ECO:0007669"/>
    <property type="project" value="TreeGrafter"/>
</dbReference>
<dbReference type="InterPro" id="IPR036977">
    <property type="entry name" value="DNA_primase_Znf_CHC2"/>
</dbReference>
<dbReference type="SUPFAM" id="SSF56731">
    <property type="entry name" value="DNA primase core"/>
    <property type="match status" value="1"/>
</dbReference>
<dbReference type="PROSITE" id="PS50880">
    <property type="entry name" value="TOPRIM"/>
    <property type="match status" value="1"/>
</dbReference>
<evidence type="ECO:0000313" key="9">
    <source>
        <dbReference type="Proteomes" id="UP000224182"/>
    </source>
</evidence>
<gene>
    <name evidence="8" type="ORF">CBG54_06200</name>
</gene>
<keyword evidence="5" id="KW-0235">DNA replication</keyword>
<dbReference type="CDD" id="cd03364">
    <property type="entry name" value="TOPRIM_DnaG_primases"/>
    <property type="match status" value="1"/>
</dbReference>
<dbReference type="GO" id="GO:0006269">
    <property type="term" value="P:DNA replication, synthesis of primer"/>
    <property type="evidence" value="ECO:0007669"/>
    <property type="project" value="UniProtKB-KW"/>
</dbReference>
<dbReference type="PANTHER" id="PTHR30313:SF2">
    <property type="entry name" value="DNA PRIMASE"/>
    <property type="match status" value="1"/>
</dbReference>
<keyword evidence="2" id="KW-0639">Primosome</keyword>
<name>A0A2C6BRA9_FUSNP</name>
<keyword evidence="4" id="KW-0548">Nucleotidyltransferase</keyword>
<dbReference type="Pfam" id="PF08275">
    <property type="entry name" value="DNAG_N"/>
    <property type="match status" value="1"/>
</dbReference>
<proteinExistence type="predicted"/>
<dbReference type="GO" id="GO:0016779">
    <property type="term" value="F:nucleotidyltransferase activity"/>
    <property type="evidence" value="ECO:0007669"/>
    <property type="project" value="UniProtKB-KW"/>
</dbReference>
<dbReference type="SUPFAM" id="SSF52540">
    <property type="entry name" value="P-loop containing nucleoside triphosphate hydrolases"/>
    <property type="match status" value="1"/>
</dbReference>
<evidence type="ECO:0000256" key="1">
    <source>
        <dbReference type="ARBA" id="ARBA00022478"/>
    </source>
</evidence>
<dbReference type="InterPro" id="IPR013264">
    <property type="entry name" value="DNAG_N"/>
</dbReference>
<evidence type="ECO:0000256" key="2">
    <source>
        <dbReference type="ARBA" id="ARBA00022515"/>
    </source>
</evidence>
<dbReference type="GO" id="GO:0003677">
    <property type="term" value="F:DNA binding"/>
    <property type="evidence" value="ECO:0007669"/>
    <property type="project" value="InterPro"/>
</dbReference>
<dbReference type="Pfam" id="PF13155">
    <property type="entry name" value="Toprim_2"/>
    <property type="match status" value="1"/>
</dbReference>
<dbReference type="GO" id="GO:1990077">
    <property type="term" value="C:primosome complex"/>
    <property type="evidence" value="ECO:0007669"/>
    <property type="project" value="UniProtKB-KW"/>
</dbReference>
<reference evidence="8 9" key="1">
    <citation type="submission" date="2017-06" db="EMBL/GenBank/DDBJ databases">
        <title>Draft genome sequence of Fusobacterium nucleatum subsp. polymorphum KCOM 1271 (=ChDC F305).</title>
        <authorList>
            <person name="Kook J.-K."/>
            <person name="Park S.-N."/>
            <person name="Lim Y.K."/>
            <person name="Roh H."/>
        </authorList>
    </citation>
    <scope>NUCLEOTIDE SEQUENCE [LARGE SCALE GENOMIC DNA]</scope>
    <source>
        <strain evidence="9">KCOM 1271 (ChDC F305)</strain>
    </source>
</reference>
<dbReference type="Gene3D" id="3.90.580.10">
    <property type="entry name" value="Zinc finger, CHC2-type domain"/>
    <property type="match status" value="1"/>
</dbReference>
<sequence>MNSIQELMELLKPYILNYAEEFGVIPNNSGFITCLNPEHEDHNPSMHFWEENNIFYCFSCNYTCDIFDLAHLLENKPICGPDFIEENVFYLARKYGFPYEHLQKELTAEEIKKHTMYRIIKSFSDYVTKNANKDFLTKRNITEETAKELNIGSVINFEDCKKYLLNNFKLNNIEELLKEIGITKFKVNENKLIFIIKDKFGRPCSFVSREMNDITNNPKYINGAETEIYNKSEIFFGWSDIKKKFNPLGILLIVEGYIDFVTAYQKGFRNVVALGSASFTNEHIEFLEKNKNINKIAIALDNDKTGNKRTDSLIERFKNKKLNKDYVVAINKMSQYKDLDEILNNSEDDLTLIDIYDIYNLFEYELKKLKEGPFEESIIFDKFVSIIAQSKSPKLREEQSRILSKYLNEYSYKTILEQIEYTLESKNELYKQEVKKLIDYASKNVERNPDNLLTIIEAIKEDYEDINKKFEKKKTDIFESGLEFFDEFERNKSIYDLFNIDFQIPWLDDLDLIPGNTFGIASNANSGKTTLLQQIAINVASKVSNGFVLYISTDDPAEKIYSNLIANLTGLPRDYCSNPNFHYSFGRSKNTEQSIKFYEKYEKGKNYIKRLIETKRLLILDVKHGIDNWIKFESCVRDIGTKDELKEKFKIMIIDSANKISTDIKIQDSIGFVSENIKKLSEKYKYLSFVNYELNKSKNNAKHSQYNLSGSRRMNYDCDVVGFIYNPTRNLQNIHNTQMIWNNNGKNSPILITLQEKSKAGNNQKNNVPYFYKLDEITSKLIPIIPGSQEYNYYFKIWGTEFEQYYE</sequence>
<evidence type="ECO:0000256" key="6">
    <source>
        <dbReference type="ARBA" id="ARBA00023163"/>
    </source>
</evidence>
<protein>
    <recommendedName>
        <fullName evidence="7">Toprim domain-containing protein</fullName>
    </recommendedName>
</protein>
<evidence type="ECO:0000259" key="7">
    <source>
        <dbReference type="PROSITE" id="PS50880"/>
    </source>
</evidence>
<dbReference type="InterPro" id="IPR006171">
    <property type="entry name" value="TOPRIM_dom"/>
</dbReference>
<organism evidence="8 9">
    <name type="scientific">Fusobacterium nucleatum subsp. polymorphum</name>
    <name type="common">Fusobacterium polymorphum</name>
    <dbReference type="NCBI Taxonomy" id="76857"/>
    <lineage>
        <taxon>Bacteria</taxon>
        <taxon>Fusobacteriati</taxon>
        <taxon>Fusobacteriota</taxon>
        <taxon>Fusobacteriia</taxon>
        <taxon>Fusobacteriales</taxon>
        <taxon>Fusobacteriaceae</taxon>
        <taxon>Fusobacterium</taxon>
    </lineage>
</organism>
<dbReference type="AlphaFoldDB" id="A0A2C6BRA9"/>
<keyword evidence="6" id="KW-0804">Transcription</keyword>
<dbReference type="InterPro" id="IPR050219">
    <property type="entry name" value="DnaG_primase"/>
</dbReference>